<dbReference type="EMBL" id="JAAIUW010000012">
    <property type="protein sequence ID" value="KAF7807006.1"/>
    <property type="molecule type" value="Genomic_DNA"/>
</dbReference>
<sequence length="111" mass="12541">MADTNNYHIDEQEKQVVEDEGSSVPIRTKHYSSYYGCTFCKRGFTKAQALGGHMNIHRKHKSLIMKKKGSKQLLEDENIGGGNLSLQVGPTHLEEENGEVDLELRLGHYPQ</sequence>
<evidence type="ECO:0000256" key="6">
    <source>
        <dbReference type="ARBA" id="ARBA00023163"/>
    </source>
</evidence>
<dbReference type="SUPFAM" id="SSF57667">
    <property type="entry name" value="beta-beta-alpha zinc fingers"/>
    <property type="match status" value="1"/>
</dbReference>
<evidence type="ECO:0000256" key="8">
    <source>
        <dbReference type="PROSITE-ProRule" id="PRU00042"/>
    </source>
</evidence>
<evidence type="ECO:0000313" key="12">
    <source>
        <dbReference type="Proteomes" id="UP000634136"/>
    </source>
</evidence>
<evidence type="ECO:0000256" key="5">
    <source>
        <dbReference type="ARBA" id="ARBA00023015"/>
    </source>
</evidence>
<dbReference type="GO" id="GO:0005634">
    <property type="term" value="C:nucleus"/>
    <property type="evidence" value="ECO:0007669"/>
    <property type="project" value="UniProtKB-SubCell"/>
</dbReference>
<evidence type="ECO:0000256" key="3">
    <source>
        <dbReference type="ARBA" id="ARBA00022771"/>
    </source>
</evidence>
<feature type="domain" description="C2H2-type" evidence="10">
    <location>
        <begin position="35"/>
        <end position="62"/>
    </location>
</feature>
<dbReference type="InterPro" id="IPR013087">
    <property type="entry name" value="Znf_C2H2_type"/>
</dbReference>
<comment type="caution">
    <text evidence="11">The sequence shown here is derived from an EMBL/GenBank/DDBJ whole genome shotgun (WGS) entry which is preliminary data.</text>
</comment>
<dbReference type="Proteomes" id="UP000634136">
    <property type="component" value="Unassembled WGS sequence"/>
</dbReference>
<dbReference type="InterPro" id="IPR036236">
    <property type="entry name" value="Znf_C2H2_sf"/>
</dbReference>
<keyword evidence="7" id="KW-0539">Nucleus</keyword>
<dbReference type="GO" id="GO:0008270">
    <property type="term" value="F:zinc ion binding"/>
    <property type="evidence" value="ECO:0007669"/>
    <property type="project" value="UniProtKB-KW"/>
</dbReference>
<name>A0A834W5V9_9FABA</name>
<keyword evidence="12" id="KW-1185">Reference proteome</keyword>
<dbReference type="PANTHER" id="PTHR45801:SF117">
    <property type="entry name" value="OS07G0417400 PROTEIN"/>
    <property type="match status" value="1"/>
</dbReference>
<dbReference type="InterPro" id="IPR052426">
    <property type="entry name" value="Plant_dev_regulator"/>
</dbReference>
<dbReference type="PROSITE" id="PS00028">
    <property type="entry name" value="ZINC_FINGER_C2H2_1"/>
    <property type="match status" value="1"/>
</dbReference>
<feature type="region of interest" description="Disordered" evidence="9">
    <location>
        <begin position="1"/>
        <end position="23"/>
    </location>
</feature>
<dbReference type="Gene3D" id="3.30.160.60">
    <property type="entry name" value="Classic Zinc Finger"/>
    <property type="match status" value="1"/>
</dbReference>
<reference evidence="11" key="1">
    <citation type="submission" date="2020-09" db="EMBL/GenBank/DDBJ databases">
        <title>Genome-Enabled Discovery of Anthraquinone Biosynthesis in Senna tora.</title>
        <authorList>
            <person name="Kang S.-H."/>
            <person name="Pandey R.P."/>
            <person name="Lee C.-M."/>
            <person name="Sim J.-S."/>
            <person name="Jeong J.-T."/>
            <person name="Choi B.-S."/>
            <person name="Jung M."/>
            <person name="Ginzburg D."/>
            <person name="Zhao K."/>
            <person name="Won S.Y."/>
            <person name="Oh T.-J."/>
            <person name="Yu Y."/>
            <person name="Kim N.-H."/>
            <person name="Lee O.R."/>
            <person name="Lee T.-H."/>
            <person name="Bashyal P."/>
            <person name="Kim T.-S."/>
            <person name="Lee W.-H."/>
            <person name="Kawkins C."/>
            <person name="Kim C.-K."/>
            <person name="Kim J.S."/>
            <person name="Ahn B.O."/>
            <person name="Rhee S.Y."/>
            <person name="Sohng J.K."/>
        </authorList>
    </citation>
    <scope>NUCLEOTIDE SEQUENCE</scope>
    <source>
        <tissue evidence="11">Leaf</tissue>
    </source>
</reference>
<dbReference type="OrthoDB" id="780709at2759"/>
<evidence type="ECO:0000256" key="1">
    <source>
        <dbReference type="ARBA" id="ARBA00004123"/>
    </source>
</evidence>
<evidence type="ECO:0000256" key="4">
    <source>
        <dbReference type="ARBA" id="ARBA00022833"/>
    </source>
</evidence>
<organism evidence="11 12">
    <name type="scientific">Senna tora</name>
    <dbReference type="NCBI Taxonomy" id="362788"/>
    <lineage>
        <taxon>Eukaryota</taxon>
        <taxon>Viridiplantae</taxon>
        <taxon>Streptophyta</taxon>
        <taxon>Embryophyta</taxon>
        <taxon>Tracheophyta</taxon>
        <taxon>Spermatophyta</taxon>
        <taxon>Magnoliopsida</taxon>
        <taxon>eudicotyledons</taxon>
        <taxon>Gunneridae</taxon>
        <taxon>Pentapetalae</taxon>
        <taxon>rosids</taxon>
        <taxon>fabids</taxon>
        <taxon>Fabales</taxon>
        <taxon>Fabaceae</taxon>
        <taxon>Caesalpinioideae</taxon>
        <taxon>Cassia clade</taxon>
        <taxon>Senna</taxon>
    </lineage>
</organism>
<accession>A0A834W5V9</accession>
<evidence type="ECO:0000256" key="9">
    <source>
        <dbReference type="SAM" id="MobiDB-lite"/>
    </source>
</evidence>
<feature type="compositionally biased region" description="Basic and acidic residues" evidence="9">
    <location>
        <begin position="8"/>
        <end position="17"/>
    </location>
</feature>
<dbReference type="PROSITE" id="PS50157">
    <property type="entry name" value="ZINC_FINGER_C2H2_2"/>
    <property type="match status" value="1"/>
</dbReference>
<evidence type="ECO:0000256" key="2">
    <source>
        <dbReference type="ARBA" id="ARBA00022723"/>
    </source>
</evidence>
<keyword evidence="4" id="KW-0862">Zinc</keyword>
<dbReference type="Pfam" id="PF13912">
    <property type="entry name" value="zf-C2H2_6"/>
    <property type="match status" value="1"/>
</dbReference>
<dbReference type="AlphaFoldDB" id="A0A834W5V9"/>
<evidence type="ECO:0000256" key="7">
    <source>
        <dbReference type="ARBA" id="ARBA00023242"/>
    </source>
</evidence>
<proteinExistence type="predicted"/>
<evidence type="ECO:0000313" key="11">
    <source>
        <dbReference type="EMBL" id="KAF7807006.1"/>
    </source>
</evidence>
<keyword evidence="3 8" id="KW-0863">Zinc-finger</keyword>
<evidence type="ECO:0000259" key="10">
    <source>
        <dbReference type="PROSITE" id="PS50157"/>
    </source>
</evidence>
<gene>
    <name evidence="11" type="ORF">G2W53_039167</name>
</gene>
<protein>
    <submittedName>
        <fullName evidence="11">Transcriptional regulator TAC1</fullName>
    </submittedName>
</protein>
<keyword evidence="5" id="KW-0805">Transcription regulation</keyword>
<keyword evidence="2" id="KW-0479">Metal-binding</keyword>
<dbReference type="PANTHER" id="PTHR45801">
    <property type="entry name" value="OS07G0101800 PROTEIN"/>
    <property type="match status" value="1"/>
</dbReference>
<keyword evidence="6" id="KW-0804">Transcription</keyword>
<comment type="subcellular location">
    <subcellularLocation>
        <location evidence="1">Nucleus</location>
    </subcellularLocation>
</comment>